<gene>
    <name evidence="1" type="ordered locus">PTO1090</name>
</gene>
<reference evidence="1 2" key="1">
    <citation type="journal article" date="2004" name="Proc. Natl. Acad. Sci. U.S.A.">
        <title>Genome sequence of Picrophilus torridus and its implications for life around pH 0.</title>
        <authorList>
            <person name="Futterer O."/>
            <person name="Angelov A."/>
            <person name="Liesegang H."/>
            <person name="Gottschalk G."/>
            <person name="Schleper C."/>
            <person name="Schepers B."/>
            <person name="Dock C."/>
            <person name="Antranikian G."/>
            <person name="Liebl W."/>
        </authorList>
    </citation>
    <scope>NUCLEOTIDE SEQUENCE [LARGE SCALE GENOMIC DNA]</scope>
    <source>
        <strain evidence="2">ATCC 700027 / DSM 9790 / JCM 10055 / NBRC 100828</strain>
    </source>
</reference>
<dbReference type="OrthoDB" id="57781at2157"/>
<evidence type="ECO:0000313" key="1">
    <source>
        <dbReference type="EMBL" id="AAT43675.1"/>
    </source>
</evidence>
<protein>
    <submittedName>
        <fullName evidence="1">Hypothetical membrane associated protein</fullName>
    </submittedName>
</protein>
<dbReference type="KEGG" id="pto:PTO1090"/>
<dbReference type="HOGENOM" id="CLU_1173400_0_0_2"/>
<dbReference type="GeneID" id="2844803"/>
<evidence type="ECO:0000313" key="2">
    <source>
        <dbReference type="Proteomes" id="UP000000438"/>
    </source>
</evidence>
<organism evidence="1 2">
    <name type="scientific">Picrophilus torridus (strain ATCC 700027 / DSM 9790 / JCM 10055 / NBRC 100828 / KAW 2/3)</name>
    <dbReference type="NCBI Taxonomy" id="1122961"/>
    <lineage>
        <taxon>Archaea</taxon>
        <taxon>Methanobacteriati</taxon>
        <taxon>Thermoplasmatota</taxon>
        <taxon>Thermoplasmata</taxon>
        <taxon>Thermoplasmatales</taxon>
        <taxon>Picrophilaceae</taxon>
        <taxon>Picrophilus</taxon>
    </lineage>
</organism>
<dbReference type="AlphaFoldDB" id="Q6L027"/>
<proteinExistence type="predicted"/>
<accession>Q6L027</accession>
<dbReference type="EMBL" id="AE017261">
    <property type="protein sequence ID" value="AAT43675.1"/>
    <property type="molecule type" value="Genomic_DNA"/>
</dbReference>
<dbReference type="RefSeq" id="WP_011177891.1">
    <property type="nucleotide sequence ID" value="NC_005877.1"/>
</dbReference>
<dbReference type="Proteomes" id="UP000000438">
    <property type="component" value="Chromosome"/>
</dbReference>
<name>Q6L027_PICTO</name>
<sequence length="239" mass="25571">MINLNKKIAVLLVVPILIAMGGTFAFSAFSGSSSITVNSTAGHLTWELNGTLIKTNATNTPITVEGPNGCVYEIGVAEPYHADNGKYNLLLGSVKYTTSTVYNFRVNVTNLAPGEYFEIQFVVYNSGTVGLIATPTALMNTTSYNATYDASSPSAMPMYKINATQVAESQFMSALQSYTGYVYNLSYSKSTGVGVSLNPSGMAVLDLWVGLGNSNGKDVNYYQNSDMTLTFSINIISDP</sequence>
<dbReference type="PaxDb" id="263820-PTO1090"/>
<dbReference type="InParanoid" id="Q6L027"/>